<feature type="region of interest" description="Disordered" evidence="2">
    <location>
        <begin position="336"/>
        <end position="359"/>
    </location>
</feature>
<dbReference type="PANTHER" id="PTHR43818">
    <property type="entry name" value="BCDNA.GH03377"/>
    <property type="match status" value="1"/>
</dbReference>
<sequence length="359" mass="37363">MRVGVVGAGHVSAQYRETLAGRADLDVVMVADRHAERAGQLAGAFPGAQVCDTDDLLADPAVDVVLNLTTPAFHAAITRAALAAGHHVYSEKPVAVDRSGLESLAVTAGSGPFLACAPDTVLGTGLQTARRVVDSGRIGTPFAAHAVMVTPGHERWHPDPEFHYRAGGGPLFDMGPYYLTALVHLLGPVATVTGRSSRPRPVRTIDRGPRAGCDFPTEIDTHEVAVLEHAGGALSTVVMSFDATATTADPIEIHGTAGSMTVPDPNHFEGAVSVRERGRRTFEPVPVSAGYVGGGRGLGLVDLASRLADGAPPRASGAVALHVLETMLAARDSARRGGAPVRVLSMPPVPDPVPLRDQW</sequence>
<evidence type="ECO:0000313" key="6">
    <source>
        <dbReference type="Proteomes" id="UP000460221"/>
    </source>
</evidence>
<keyword evidence="6" id="KW-1185">Reference proteome</keyword>
<evidence type="ECO:0000256" key="1">
    <source>
        <dbReference type="ARBA" id="ARBA00023002"/>
    </source>
</evidence>
<dbReference type="Pfam" id="PF01408">
    <property type="entry name" value="GFO_IDH_MocA"/>
    <property type="match status" value="1"/>
</dbReference>
<evidence type="ECO:0000256" key="2">
    <source>
        <dbReference type="SAM" id="MobiDB-lite"/>
    </source>
</evidence>
<dbReference type="AlphaFoldDB" id="A0A7K1FIE3"/>
<dbReference type="Gene3D" id="3.40.50.720">
    <property type="entry name" value="NAD(P)-binding Rossmann-like Domain"/>
    <property type="match status" value="1"/>
</dbReference>
<keyword evidence="1" id="KW-0560">Oxidoreductase</keyword>
<organism evidence="5 6">
    <name type="scientific">Nakamurella alba</name>
    <dbReference type="NCBI Taxonomy" id="2665158"/>
    <lineage>
        <taxon>Bacteria</taxon>
        <taxon>Bacillati</taxon>
        <taxon>Actinomycetota</taxon>
        <taxon>Actinomycetes</taxon>
        <taxon>Nakamurellales</taxon>
        <taxon>Nakamurellaceae</taxon>
        <taxon>Nakamurella</taxon>
    </lineage>
</organism>
<dbReference type="RefSeq" id="WP_407666767.1">
    <property type="nucleotide sequence ID" value="NZ_WLYK01000001.1"/>
</dbReference>
<reference evidence="5 6" key="1">
    <citation type="submission" date="2019-11" db="EMBL/GenBank/DDBJ databases">
        <authorList>
            <person name="Jiang L.-Q."/>
        </authorList>
    </citation>
    <scope>NUCLEOTIDE SEQUENCE [LARGE SCALE GENOMIC DNA]</scope>
    <source>
        <strain evidence="5 6">YIM 132087</strain>
    </source>
</reference>
<dbReference type="InterPro" id="IPR050463">
    <property type="entry name" value="Gfo/Idh/MocA_oxidrdct_glycsds"/>
</dbReference>
<dbReference type="EMBL" id="WLYK01000001">
    <property type="protein sequence ID" value="MTD13891.1"/>
    <property type="molecule type" value="Genomic_DNA"/>
</dbReference>
<proteinExistence type="predicted"/>
<feature type="domain" description="Gfo/Idh/MocA-like oxidoreductase N-terminal" evidence="3">
    <location>
        <begin position="1"/>
        <end position="107"/>
    </location>
</feature>
<dbReference type="GO" id="GO:0016491">
    <property type="term" value="F:oxidoreductase activity"/>
    <property type="evidence" value="ECO:0007669"/>
    <property type="project" value="UniProtKB-KW"/>
</dbReference>
<feature type="domain" description="GFO/IDH/MocA-like oxidoreductase" evidence="4">
    <location>
        <begin position="127"/>
        <end position="260"/>
    </location>
</feature>
<evidence type="ECO:0000259" key="4">
    <source>
        <dbReference type="Pfam" id="PF22725"/>
    </source>
</evidence>
<protein>
    <submittedName>
        <fullName evidence="5">Gfo/Idh/MocA family oxidoreductase</fullName>
    </submittedName>
</protein>
<comment type="caution">
    <text evidence="5">The sequence shown here is derived from an EMBL/GenBank/DDBJ whole genome shotgun (WGS) entry which is preliminary data.</text>
</comment>
<dbReference type="InterPro" id="IPR055170">
    <property type="entry name" value="GFO_IDH_MocA-like_dom"/>
</dbReference>
<dbReference type="InterPro" id="IPR036291">
    <property type="entry name" value="NAD(P)-bd_dom_sf"/>
</dbReference>
<dbReference type="GO" id="GO:0000166">
    <property type="term" value="F:nucleotide binding"/>
    <property type="evidence" value="ECO:0007669"/>
    <property type="project" value="InterPro"/>
</dbReference>
<dbReference type="SUPFAM" id="SSF51735">
    <property type="entry name" value="NAD(P)-binding Rossmann-fold domains"/>
    <property type="match status" value="1"/>
</dbReference>
<dbReference type="InterPro" id="IPR000683">
    <property type="entry name" value="Gfo/Idh/MocA-like_OxRdtase_N"/>
</dbReference>
<dbReference type="Proteomes" id="UP000460221">
    <property type="component" value="Unassembled WGS sequence"/>
</dbReference>
<accession>A0A7K1FIE3</accession>
<dbReference type="PANTHER" id="PTHR43818:SF11">
    <property type="entry name" value="BCDNA.GH03377"/>
    <property type="match status" value="1"/>
</dbReference>
<name>A0A7K1FIE3_9ACTN</name>
<dbReference type="SUPFAM" id="SSF55347">
    <property type="entry name" value="Glyceraldehyde-3-phosphate dehydrogenase-like, C-terminal domain"/>
    <property type="match status" value="1"/>
</dbReference>
<dbReference type="Pfam" id="PF22725">
    <property type="entry name" value="GFO_IDH_MocA_C3"/>
    <property type="match status" value="1"/>
</dbReference>
<evidence type="ECO:0000313" key="5">
    <source>
        <dbReference type="EMBL" id="MTD13891.1"/>
    </source>
</evidence>
<gene>
    <name evidence="5" type="ORF">GIS00_08040</name>
</gene>
<dbReference type="Gene3D" id="3.30.360.10">
    <property type="entry name" value="Dihydrodipicolinate Reductase, domain 2"/>
    <property type="match status" value="1"/>
</dbReference>
<evidence type="ECO:0000259" key="3">
    <source>
        <dbReference type="Pfam" id="PF01408"/>
    </source>
</evidence>